<evidence type="ECO:0000313" key="2">
    <source>
        <dbReference type="EMBL" id="KAG7337965.1"/>
    </source>
</evidence>
<feature type="region of interest" description="Disordered" evidence="1">
    <location>
        <begin position="1"/>
        <end position="37"/>
    </location>
</feature>
<evidence type="ECO:0000313" key="3">
    <source>
        <dbReference type="EMBL" id="KAG7369355.1"/>
    </source>
</evidence>
<evidence type="ECO:0000313" key="4">
    <source>
        <dbReference type="Proteomes" id="UP000693970"/>
    </source>
</evidence>
<reference evidence="3" key="2">
    <citation type="submission" date="2021-04" db="EMBL/GenBank/DDBJ databases">
        <authorList>
            <person name="Podell S."/>
        </authorList>
    </citation>
    <scope>NUCLEOTIDE SEQUENCE</scope>
    <source>
        <strain evidence="3">Hildebrandi</strain>
    </source>
</reference>
<protein>
    <submittedName>
        <fullName evidence="3">Uncharacterized protein</fullName>
    </submittedName>
</protein>
<feature type="compositionally biased region" description="Polar residues" evidence="1">
    <location>
        <begin position="1"/>
        <end position="18"/>
    </location>
</feature>
<comment type="caution">
    <text evidence="3">The sequence shown here is derived from an EMBL/GenBank/DDBJ whole genome shotgun (WGS) entry which is preliminary data.</text>
</comment>
<evidence type="ECO:0000256" key="1">
    <source>
        <dbReference type="SAM" id="MobiDB-lite"/>
    </source>
</evidence>
<dbReference type="EMBL" id="JAGRRH010000069">
    <property type="protein sequence ID" value="KAG7337965.1"/>
    <property type="molecule type" value="Genomic_DNA"/>
</dbReference>
<gene>
    <name evidence="2" type="ORF">IV203_011294</name>
    <name evidence="3" type="ORF">IV203_032098</name>
</gene>
<feature type="compositionally biased region" description="Polar residues" evidence="1">
    <location>
        <begin position="27"/>
        <end position="37"/>
    </location>
</feature>
<dbReference type="Proteomes" id="UP000693970">
    <property type="component" value="Unassembled WGS sequence"/>
</dbReference>
<proteinExistence type="predicted"/>
<name>A0A9K3Q3P0_9STRA</name>
<reference evidence="3" key="1">
    <citation type="journal article" date="2021" name="Sci. Rep.">
        <title>Diploid genomic architecture of Nitzschia inconspicua, an elite biomass production diatom.</title>
        <authorList>
            <person name="Oliver A."/>
            <person name="Podell S."/>
            <person name="Pinowska A."/>
            <person name="Traller J.C."/>
            <person name="Smith S.R."/>
            <person name="McClure R."/>
            <person name="Beliaev A."/>
            <person name="Bohutskyi P."/>
            <person name="Hill E.A."/>
            <person name="Rabines A."/>
            <person name="Zheng H."/>
            <person name="Allen L.Z."/>
            <person name="Kuo A."/>
            <person name="Grigoriev I.V."/>
            <person name="Allen A.E."/>
            <person name="Hazlebeck D."/>
            <person name="Allen E.E."/>
        </authorList>
    </citation>
    <scope>NUCLEOTIDE SEQUENCE</scope>
    <source>
        <strain evidence="3">Hildebrandi</strain>
    </source>
</reference>
<dbReference type="AlphaFoldDB" id="A0A9K3Q3P0"/>
<organism evidence="3 4">
    <name type="scientific">Nitzschia inconspicua</name>
    <dbReference type="NCBI Taxonomy" id="303405"/>
    <lineage>
        <taxon>Eukaryota</taxon>
        <taxon>Sar</taxon>
        <taxon>Stramenopiles</taxon>
        <taxon>Ochrophyta</taxon>
        <taxon>Bacillariophyta</taxon>
        <taxon>Bacillariophyceae</taxon>
        <taxon>Bacillariophycidae</taxon>
        <taxon>Bacillariales</taxon>
        <taxon>Bacillariaceae</taxon>
        <taxon>Nitzschia</taxon>
    </lineage>
</organism>
<dbReference type="EMBL" id="JAGRRH010000006">
    <property type="protein sequence ID" value="KAG7369355.1"/>
    <property type="molecule type" value="Genomic_DNA"/>
</dbReference>
<accession>A0A9K3Q3P0</accession>
<sequence length="108" mass="11788">MVSQIFGQRSKSNETSQARMEPVNQAGEKNNNGRFTMNPSWRLNFQASGNGIAVSSQRILLLLPTLPVSENFAAITSIEAVEAALAIVNTDFSIDSTKWGEKDSLSKQ</sequence>
<keyword evidence="4" id="KW-1185">Reference proteome</keyword>